<name>A0A3A1WP93_9HYPH</name>
<comment type="caution">
    <text evidence="2">The sequence shown here is derived from an EMBL/GenBank/DDBJ whole genome shotgun (WGS) entry which is preliminary data.</text>
</comment>
<dbReference type="RefSeq" id="WP_119541452.1">
    <property type="nucleotide sequence ID" value="NZ_QYRN01000012.1"/>
</dbReference>
<sequence>MTAIIPLRPRASPSAAGAFPAAFGSAVGPGFHWGVPAGPARPFPAAARPLRSATDVVQPMRQTRH</sequence>
<evidence type="ECO:0000313" key="2">
    <source>
        <dbReference type="EMBL" id="RIX97961.1"/>
    </source>
</evidence>
<dbReference type="EMBL" id="QYRN01000012">
    <property type="protein sequence ID" value="RIX97961.1"/>
    <property type="molecule type" value="Genomic_DNA"/>
</dbReference>
<accession>A0A3A1WP93</accession>
<proteinExistence type="predicted"/>
<evidence type="ECO:0000313" key="3">
    <source>
        <dbReference type="Proteomes" id="UP000265750"/>
    </source>
</evidence>
<feature type="region of interest" description="Disordered" evidence="1">
    <location>
        <begin position="42"/>
        <end position="65"/>
    </location>
</feature>
<organism evidence="2 3">
    <name type="scientific">Aureimonas flava</name>
    <dbReference type="NCBI Taxonomy" id="2320271"/>
    <lineage>
        <taxon>Bacteria</taxon>
        <taxon>Pseudomonadati</taxon>
        <taxon>Pseudomonadota</taxon>
        <taxon>Alphaproteobacteria</taxon>
        <taxon>Hyphomicrobiales</taxon>
        <taxon>Aurantimonadaceae</taxon>
        <taxon>Aureimonas</taxon>
    </lineage>
</organism>
<dbReference type="Proteomes" id="UP000265750">
    <property type="component" value="Unassembled WGS sequence"/>
</dbReference>
<evidence type="ECO:0000256" key="1">
    <source>
        <dbReference type="SAM" id="MobiDB-lite"/>
    </source>
</evidence>
<feature type="compositionally biased region" description="Low complexity" evidence="1">
    <location>
        <begin position="42"/>
        <end position="53"/>
    </location>
</feature>
<reference evidence="3" key="1">
    <citation type="submission" date="2018-09" db="EMBL/GenBank/DDBJ databases">
        <authorList>
            <person name="Tuo L."/>
        </authorList>
    </citation>
    <scope>NUCLEOTIDE SEQUENCE [LARGE SCALE GENOMIC DNA]</scope>
    <source>
        <strain evidence="3">M2BS4Y-1</strain>
    </source>
</reference>
<gene>
    <name evidence="2" type="ORF">D3218_17925</name>
</gene>
<keyword evidence="3" id="KW-1185">Reference proteome</keyword>
<protein>
    <submittedName>
        <fullName evidence="2">Uncharacterized protein</fullName>
    </submittedName>
</protein>
<dbReference type="AlphaFoldDB" id="A0A3A1WP93"/>